<dbReference type="InterPro" id="IPR001789">
    <property type="entry name" value="Sig_transdc_resp-reg_receiver"/>
</dbReference>
<dbReference type="FunFam" id="3.40.50.2300:FF:000001">
    <property type="entry name" value="DNA-binding response regulator PhoB"/>
    <property type="match status" value="1"/>
</dbReference>
<dbReference type="PROSITE" id="PS51755">
    <property type="entry name" value="OMPR_PHOB"/>
    <property type="match status" value="1"/>
</dbReference>
<evidence type="ECO:0000256" key="1">
    <source>
        <dbReference type="ARBA" id="ARBA00018672"/>
    </source>
</evidence>
<dbReference type="PANTHER" id="PTHR48111">
    <property type="entry name" value="REGULATOR OF RPOS"/>
    <property type="match status" value="1"/>
</dbReference>
<gene>
    <name evidence="12" type="ORF">BS101_00795</name>
</gene>
<dbReference type="AlphaFoldDB" id="A0A1L5F380"/>
<dbReference type="Gene3D" id="1.10.10.10">
    <property type="entry name" value="Winged helix-like DNA-binding domain superfamily/Winged helix DNA-binding domain"/>
    <property type="match status" value="1"/>
</dbReference>
<dbReference type="Pfam" id="PF00486">
    <property type="entry name" value="Trans_reg_C"/>
    <property type="match status" value="1"/>
</dbReference>
<evidence type="ECO:0000256" key="9">
    <source>
        <dbReference type="PROSITE-ProRule" id="PRU01091"/>
    </source>
</evidence>
<feature type="domain" description="OmpR/PhoB-type" evidence="11">
    <location>
        <begin position="130"/>
        <end position="229"/>
    </location>
</feature>
<dbReference type="Proteomes" id="UP000184604">
    <property type="component" value="Chromosome"/>
</dbReference>
<keyword evidence="2 8" id="KW-0597">Phosphoprotein</keyword>
<evidence type="ECO:0000256" key="7">
    <source>
        <dbReference type="ARBA" id="ARBA00024867"/>
    </source>
</evidence>
<feature type="DNA-binding region" description="OmpR/PhoB-type" evidence="9">
    <location>
        <begin position="130"/>
        <end position="229"/>
    </location>
</feature>
<dbReference type="InterPro" id="IPR036388">
    <property type="entry name" value="WH-like_DNA-bd_sf"/>
</dbReference>
<keyword evidence="4" id="KW-0805">Transcription regulation</keyword>
<comment type="function">
    <text evidence="7">May play the central regulatory role in sporulation. It may be an element of the effector pathway responsible for the activation of sporulation genes in response to nutritional stress. Spo0A may act in concert with spo0H (a sigma factor) to control the expression of some genes that are critical to the sporulation process.</text>
</comment>
<dbReference type="Gene3D" id="3.40.50.2300">
    <property type="match status" value="1"/>
</dbReference>
<evidence type="ECO:0000256" key="5">
    <source>
        <dbReference type="ARBA" id="ARBA00023125"/>
    </source>
</evidence>
<dbReference type="FunFam" id="1.10.10.10:FF:000018">
    <property type="entry name" value="DNA-binding response regulator ResD"/>
    <property type="match status" value="1"/>
</dbReference>
<dbReference type="GO" id="GO:0032993">
    <property type="term" value="C:protein-DNA complex"/>
    <property type="evidence" value="ECO:0007669"/>
    <property type="project" value="TreeGrafter"/>
</dbReference>
<name>A0A1L5F380_CLOKL</name>
<organism evidence="12 13">
    <name type="scientific">Clostridium kluyveri</name>
    <dbReference type="NCBI Taxonomy" id="1534"/>
    <lineage>
        <taxon>Bacteria</taxon>
        <taxon>Bacillati</taxon>
        <taxon>Bacillota</taxon>
        <taxon>Clostridia</taxon>
        <taxon>Eubacteriales</taxon>
        <taxon>Clostridiaceae</taxon>
        <taxon>Clostridium</taxon>
    </lineage>
</organism>
<proteinExistence type="predicted"/>
<evidence type="ECO:0000256" key="3">
    <source>
        <dbReference type="ARBA" id="ARBA00023012"/>
    </source>
</evidence>
<dbReference type="PANTHER" id="PTHR48111:SF26">
    <property type="entry name" value="STAGE 0 SPORULATION PROTEIN A HOMOLOG"/>
    <property type="match status" value="1"/>
</dbReference>
<dbReference type="CDD" id="cd00383">
    <property type="entry name" value="trans_reg_C"/>
    <property type="match status" value="1"/>
</dbReference>
<evidence type="ECO:0000313" key="12">
    <source>
        <dbReference type="EMBL" id="APM37402.1"/>
    </source>
</evidence>
<feature type="modified residue" description="4-aspartylphosphate" evidence="8">
    <location>
        <position position="52"/>
    </location>
</feature>
<evidence type="ECO:0000259" key="10">
    <source>
        <dbReference type="PROSITE" id="PS50110"/>
    </source>
</evidence>
<accession>A0A1L5F380</accession>
<dbReference type="OrthoDB" id="9790442at2"/>
<dbReference type="PROSITE" id="PS50110">
    <property type="entry name" value="RESPONSE_REGULATORY"/>
    <property type="match status" value="1"/>
</dbReference>
<evidence type="ECO:0000256" key="6">
    <source>
        <dbReference type="ARBA" id="ARBA00023163"/>
    </source>
</evidence>
<protein>
    <recommendedName>
        <fullName evidence="1">Stage 0 sporulation protein A homolog</fullName>
    </recommendedName>
</protein>
<dbReference type="GO" id="GO:0000156">
    <property type="term" value="F:phosphorelay response regulator activity"/>
    <property type="evidence" value="ECO:0007669"/>
    <property type="project" value="TreeGrafter"/>
</dbReference>
<dbReference type="SUPFAM" id="SSF52172">
    <property type="entry name" value="CheY-like"/>
    <property type="match status" value="1"/>
</dbReference>
<dbReference type="SMART" id="SM00448">
    <property type="entry name" value="REC"/>
    <property type="match status" value="1"/>
</dbReference>
<dbReference type="InterPro" id="IPR039420">
    <property type="entry name" value="WalR-like"/>
</dbReference>
<feature type="domain" description="Response regulatory" evidence="10">
    <location>
        <begin position="3"/>
        <end position="116"/>
    </location>
</feature>
<evidence type="ECO:0000259" key="11">
    <source>
        <dbReference type="PROSITE" id="PS51755"/>
    </source>
</evidence>
<evidence type="ECO:0000256" key="8">
    <source>
        <dbReference type="PROSITE-ProRule" id="PRU00169"/>
    </source>
</evidence>
<dbReference type="RefSeq" id="WP_073537120.1">
    <property type="nucleotide sequence ID" value="NZ_CP018335.1"/>
</dbReference>
<keyword evidence="6" id="KW-0804">Transcription</keyword>
<dbReference type="GO" id="GO:0000976">
    <property type="term" value="F:transcription cis-regulatory region binding"/>
    <property type="evidence" value="ECO:0007669"/>
    <property type="project" value="TreeGrafter"/>
</dbReference>
<dbReference type="Pfam" id="PF00072">
    <property type="entry name" value="Response_reg"/>
    <property type="match status" value="1"/>
</dbReference>
<dbReference type="InterPro" id="IPR001867">
    <property type="entry name" value="OmpR/PhoB-type_DNA-bd"/>
</dbReference>
<keyword evidence="3" id="KW-0902">Two-component regulatory system</keyword>
<evidence type="ECO:0000256" key="4">
    <source>
        <dbReference type="ARBA" id="ARBA00023015"/>
    </source>
</evidence>
<dbReference type="CDD" id="cd17574">
    <property type="entry name" value="REC_OmpR"/>
    <property type="match status" value="1"/>
</dbReference>
<keyword evidence="5 9" id="KW-0238">DNA-binding</keyword>
<sequence length="229" mass="26500">MRKILIIEDDLSIAELQKDYLELEGFQVTICTEGVKGLNTLNNNKFDLLILDIMLPKINGYSILRSIQDKKDIPVLLVSAKKEEIDKIKGFTLGADDYITKPFSPGELVARVKSHIQNYERIKSKFNFKHNKLIIRGLEILKDSRQVFVNGKEITLAQKEFDILLYMAENPNRVFNREELFEKIWGLGSMGDNATVTVHIRRIREKIEPYPSKPQYIETVWGAGYRLRV</sequence>
<reference evidence="12 13" key="1">
    <citation type="submission" date="2016-12" db="EMBL/GenBank/DDBJ databases">
        <title>Complete genome sequence of Clostridium kluyveri JZZ isolated from the pit mud of a Chinese flavor liquor-making factory.</title>
        <authorList>
            <person name="Wang Y."/>
        </authorList>
    </citation>
    <scope>NUCLEOTIDE SEQUENCE [LARGE SCALE GENOMIC DNA]</scope>
    <source>
        <strain evidence="12 13">JZZ</strain>
    </source>
</reference>
<evidence type="ECO:0000256" key="2">
    <source>
        <dbReference type="ARBA" id="ARBA00022553"/>
    </source>
</evidence>
<dbReference type="Gene3D" id="6.10.250.690">
    <property type="match status" value="1"/>
</dbReference>
<dbReference type="SMART" id="SM00862">
    <property type="entry name" value="Trans_reg_C"/>
    <property type="match status" value="1"/>
</dbReference>
<dbReference type="InterPro" id="IPR011006">
    <property type="entry name" value="CheY-like_superfamily"/>
</dbReference>
<dbReference type="EMBL" id="CP018335">
    <property type="protein sequence ID" value="APM37402.1"/>
    <property type="molecule type" value="Genomic_DNA"/>
</dbReference>
<evidence type="ECO:0000313" key="13">
    <source>
        <dbReference type="Proteomes" id="UP000184604"/>
    </source>
</evidence>
<dbReference type="GO" id="GO:0005829">
    <property type="term" value="C:cytosol"/>
    <property type="evidence" value="ECO:0007669"/>
    <property type="project" value="TreeGrafter"/>
</dbReference>
<dbReference type="GO" id="GO:0006355">
    <property type="term" value="P:regulation of DNA-templated transcription"/>
    <property type="evidence" value="ECO:0007669"/>
    <property type="project" value="InterPro"/>
</dbReference>